<keyword evidence="4" id="KW-1185">Reference proteome</keyword>
<evidence type="ECO:0000259" key="2">
    <source>
        <dbReference type="Pfam" id="PF13476"/>
    </source>
</evidence>
<dbReference type="Gene3D" id="3.40.50.300">
    <property type="entry name" value="P-loop containing nucleotide triphosphate hydrolases"/>
    <property type="match status" value="2"/>
</dbReference>
<dbReference type="Proteomes" id="UP000829542">
    <property type="component" value="Chromosome"/>
</dbReference>
<dbReference type="RefSeq" id="WP_242149362.1">
    <property type="nucleotide sequence ID" value="NZ_CP093379.1"/>
</dbReference>
<dbReference type="SUPFAM" id="SSF52540">
    <property type="entry name" value="P-loop containing nucleoside triphosphate hydrolases"/>
    <property type="match status" value="2"/>
</dbReference>
<name>A0ABY3X449_9GAMM</name>
<proteinExistence type="predicted"/>
<protein>
    <submittedName>
        <fullName evidence="3">AAA family ATPase</fullName>
    </submittedName>
</protein>
<reference evidence="3 4" key="1">
    <citation type="submission" date="2022-03" db="EMBL/GenBank/DDBJ databases">
        <title>Ignatzschineria rhizosphaerae HR5S32.</title>
        <authorList>
            <person name="Sun J.Q."/>
            <person name="Feng J.Y."/>
        </authorList>
    </citation>
    <scope>NUCLEOTIDE SEQUENCE [LARGE SCALE GENOMIC DNA]</scope>
    <source>
        <strain evidence="3 4">HR5S32</strain>
    </source>
</reference>
<feature type="coiled-coil region" evidence="1">
    <location>
        <begin position="664"/>
        <end position="691"/>
    </location>
</feature>
<dbReference type="PANTHER" id="PTHR32114">
    <property type="entry name" value="ABC TRANSPORTER ABCH.3"/>
    <property type="match status" value="1"/>
</dbReference>
<sequence length="1082" mass="120739">MRPLKLTLTAFGPYHETEIIDFEALKPYDLFVISGNTGAGKTSIFDGISYALFGGASGEDRKEATSLRSDFAPDELPTSAELLFSLRGKAYRVFRQLPYTKSGNKSQTPGKAELYEIDLESNDLFAEVSAVDRHITSEVDRKILELIGLNKAQFNQLVMLPQGEYQRFLTSSTNEKEAILRTVFNTEKYQTLITNLKMKRDAQNDRVIRLSGAQSQLLQSLFTQLPARDSLLFSYQKDENGLLKKEIPVINPHQALSGLAIEATYYEENLQKMADNITLKKHTIQDLQTTIAKAESINQAFTQLEATQQALQKAQAQEAVIQKARKSLELAEQAEPIAQPFETLTRLRADAKIAMTKLKTSEAELAQITQIAAEASKQHALEIAKEHQRSALSKEIIMLESNQPRVAALAKLQTEHQNFTTSYEDLSKQLAVQKGDIDTQANNRAAQTITLETTEKAAMPAFQLTNYLQKLSELKTILIAQDEKQVALIQAQEALINDQKLAETAQQQFDLISQNWLTNQAQLLAQSLQSGDPCPVCGSCEHPAIDGKFNALPHPADNESDQQALTQAQTTMIAANTQYQQSQLQVKQLSKELLKSQQQNADKYQEIQHFYQSEEADLLASFQFPKILENTDLIELNALITQVNEAKESSNKSHQMAIKQRMQLKVVETELTALREKFEKTQEAQRQLETTLTTKNAEIAAITAMIPKALQDVAVFQQNLDQQKKALSLLNSALDAALLAKTENDQKLAVLTNQVAHEKSAVDNLVNAGIEARKMLDLALIEAGFITKDDHGDITADKSAFIAARLMPSEMRMLRETIQHYDQQIEVLKQQIIILEAQLKDQTTTDLSKLKATLQEEETALQVLNESAISAKHALKTIKQATEKIQENAKSLEKERSYLQKIIEVHDLLRGDNPQKLSFERFILIAYFEQVIDAANLRLQQMTNGQFEFIRSENLASHGKQSGLDLDIYDAYTGEARDVKTLSGGEKFKASLSLSLGMADTIQSHQGGISIDTLFIDEGFGSLDEESLLQALDVLIDLQNSGKMIGVISHVEELKQTLPARIEVTKTKGGFSKTKIITQDSQ</sequence>
<evidence type="ECO:0000313" key="3">
    <source>
        <dbReference type="EMBL" id="UNM96227.1"/>
    </source>
</evidence>
<dbReference type="Pfam" id="PF13476">
    <property type="entry name" value="AAA_23"/>
    <property type="match status" value="1"/>
</dbReference>
<dbReference type="PANTHER" id="PTHR32114:SF2">
    <property type="entry name" value="ABC TRANSPORTER ABCH.3"/>
    <property type="match status" value="1"/>
</dbReference>
<dbReference type="InterPro" id="IPR027417">
    <property type="entry name" value="P-loop_NTPase"/>
</dbReference>
<accession>A0ABY3X449</accession>
<feature type="domain" description="Rad50/SbcC-type AAA" evidence="2">
    <location>
        <begin position="5"/>
        <end position="303"/>
    </location>
</feature>
<dbReference type="EMBL" id="CP093379">
    <property type="protein sequence ID" value="UNM96227.1"/>
    <property type="molecule type" value="Genomic_DNA"/>
</dbReference>
<evidence type="ECO:0000313" key="4">
    <source>
        <dbReference type="Proteomes" id="UP000829542"/>
    </source>
</evidence>
<dbReference type="Pfam" id="PF13558">
    <property type="entry name" value="SbcC_Walker_B"/>
    <property type="match status" value="1"/>
</dbReference>
<feature type="coiled-coil region" evidence="1">
    <location>
        <begin position="811"/>
        <end position="895"/>
    </location>
</feature>
<feature type="coiled-coil region" evidence="1">
    <location>
        <begin position="297"/>
        <end position="334"/>
    </location>
</feature>
<dbReference type="InterPro" id="IPR038729">
    <property type="entry name" value="Rad50/SbcC_AAA"/>
</dbReference>
<evidence type="ECO:0000256" key="1">
    <source>
        <dbReference type="SAM" id="Coils"/>
    </source>
</evidence>
<organism evidence="3 4">
    <name type="scientific">Ignatzschineria rhizosphaerae</name>
    <dbReference type="NCBI Taxonomy" id="2923279"/>
    <lineage>
        <taxon>Bacteria</taxon>
        <taxon>Pseudomonadati</taxon>
        <taxon>Pseudomonadota</taxon>
        <taxon>Gammaproteobacteria</taxon>
        <taxon>Cardiobacteriales</taxon>
        <taxon>Ignatzschineriaceae</taxon>
        <taxon>Ignatzschineria</taxon>
    </lineage>
</organism>
<feature type="coiled-coil region" evidence="1">
    <location>
        <begin position="572"/>
        <end position="606"/>
    </location>
</feature>
<gene>
    <name evidence="3" type="ORF">MMG00_13685</name>
</gene>
<keyword evidence="1" id="KW-0175">Coiled coil</keyword>